<dbReference type="AlphaFoldDB" id="A0A3E2TRX7"/>
<keyword evidence="1" id="KW-0812">Transmembrane</keyword>
<protein>
    <submittedName>
        <fullName evidence="2">TIGR01906 family membrane protein</fullName>
    </submittedName>
</protein>
<feature type="transmembrane region" description="Helical" evidence="1">
    <location>
        <begin position="183"/>
        <end position="209"/>
    </location>
</feature>
<reference evidence="2 3" key="1">
    <citation type="submission" date="2018-08" db="EMBL/GenBank/DDBJ databases">
        <title>A genome reference for cultivated species of the human gut microbiota.</title>
        <authorList>
            <person name="Zou Y."/>
            <person name="Xue W."/>
            <person name="Luo G."/>
        </authorList>
    </citation>
    <scope>NUCLEOTIDE SEQUENCE [LARGE SCALE GENOMIC DNA]</scope>
    <source>
        <strain evidence="2 3">AF45-17</strain>
    </source>
</reference>
<feature type="transmembrane region" description="Helical" evidence="1">
    <location>
        <begin position="99"/>
        <end position="119"/>
    </location>
</feature>
<proteinExistence type="predicted"/>
<evidence type="ECO:0000313" key="3">
    <source>
        <dbReference type="Proteomes" id="UP000260773"/>
    </source>
</evidence>
<organism evidence="2 3">
    <name type="scientific">Coprococcus catus</name>
    <dbReference type="NCBI Taxonomy" id="116085"/>
    <lineage>
        <taxon>Bacteria</taxon>
        <taxon>Bacillati</taxon>
        <taxon>Bacillota</taxon>
        <taxon>Clostridia</taxon>
        <taxon>Lachnospirales</taxon>
        <taxon>Lachnospiraceae</taxon>
        <taxon>Coprococcus</taxon>
    </lineage>
</organism>
<accession>A0A3E2TRX7</accession>
<sequence length="214" mass="24761">MHQFYSLCSQIIGGIVVCLLIISFSVTLTLNFRPLYYADIQNLHITELSGREEKDIRSNYDALIDYNSLFNHQPLKFPTCAMSESGRIHFEEVKKIFDFFGWLFVGTLLLTAAAAFYFIKKHAWLWLRIAGILCIALPAFLGFMVAVNWDYVFVTFHQLVFNNDYWLFDSSTDPIIDILPDGYFMHCAIMIFALVFVGSFLCFIFSHLLKRRSG</sequence>
<feature type="transmembrane region" description="Helical" evidence="1">
    <location>
        <begin position="126"/>
        <end position="149"/>
    </location>
</feature>
<name>A0A3E2TRX7_9FIRM</name>
<dbReference type="EMBL" id="QVEP01000004">
    <property type="protein sequence ID" value="RGB81674.1"/>
    <property type="molecule type" value="Genomic_DNA"/>
</dbReference>
<keyword evidence="1" id="KW-0472">Membrane</keyword>
<comment type="caution">
    <text evidence="2">The sequence shown here is derived from an EMBL/GenBank/DDBJ whole genome shotgun (WGS) entry which is preliminary data.</text>
</comment>
<feature type="transmembrane region" description="Helical" evidence="1">
    <location>
        <begin position="12"/>
        <end position="32"/>
    </location>
</feature>
<keyword evidence="1" id="KW-1133">Transmembrane helix</keyword>
<evidence type="ECO:0000313" key="2">
    <source>
        <dbReference type="EMBL" id="RGB81674.1"/>
    </source>
</evidence>
<gene>
    <name evidence="2" type="ORF">DW070_02480</name>
</gene>
<dbReference type="NCBIfam" id="TIGR01906">
    <property type="entry name" value="integ_TIGR01906"/>
    <property type="match status" value="1"/>
</dbReference>
<dbReference type="Pfam" id="PF07314">
    <property type="entry name" value="Lit"/>
    <property type="match status" value="1"/>
</dbReference>
<evidence type="ECO:0000256" key="1">
    <source>
        <dbReference type="SAM" id="Phobius"/>
    </source>
</evidence>
<dbReference type="InterPro" id="IPR010178">
    <property type="entry name" value="Lit"/>
</dbReference>
<dbReference type="Proteomes" id="UP000260773">
    <property type="component" value="Unassembled WGS sequence"/>
</dbReference>